<sequence length="66" mass="7443">MLDPTGLAYHRFAEDHYGKPVDLEAVRQVFAWTPLSPSLVRRLNAERSTADLLADLAYIGYPRLLA</sequence>
<protein>
    <submittedName>
        <fullName evidence="1">Uncharacterized protein</fullName>
    </submittedName>
</protein>
<comment type="caution">
    <text evidence="1">The sequence shown here is derived from an EMBL/GenBank/DDBJ whole genome shotgun (WGS) entry which is preliminary data.</text>
</comment>
<proteinExistence type="predicted"/>
<organism evidence="1 2">
    <name type="scientific">Actinoplanes italicus</name>
    <dbReference type="NCBI Taxonomy" id="113567"/>
    <lineage>
        <taxon>Bacteria</taxon>
        <taxon>Bacillati</taxon>
        <taxon>Actinomycetota</taxon>
        <taxon>Actinomycetes</taxon>
        <taxon>Micromonosporales</taxon>
        <taxon>Micromonosporaceae</taxon>
        <taxon>Actinoplanes</taxon>
    </lineage>
</organism>
<keyword evidence="2" id="KW-1185">Reference proteome</keyword>
<dbReference type="EMBL" id="PVMZ01000040">
    <property type="protein sequence ID" value="PRX08416.1"/>
    <property type="molecule type" value="Genomic_DNA"/>
</dbReference>
<accession>A0A2T0JLE1</accession>
<gene>
    <name evidence="1" type="ORF">CLV67_14015</name>
</gene>
<dbReference type="AlphaFoldDB" id="A0A2T0JLE1"/>
<dbReference type="Proteomes" id="UP000239415">
    <property type="component" value="Unassembled WGS sequence"/>
</dbReference>
<evidence type="ECO:0000313" key="1">
    <source>
        <dbReference type="EMBL" id="PRX08416.1"/>
    </source>
</evidence>
<reference evidence="1 2" key="1">
    <citation type="submission" date="2018-03" db="EMBL/GenBank/DDBJ databases">
        <title>Genomic Encyclopedia of Archaeal and Bacterial Type Strains, Phase II (KMG-II): from individual species to whole genera.</title>
        <authorList>
            <person name="Goeker M."/>
        </authorList>
    </citation>
    <scope>NUCLEOTIDE SEQUENCE [LARGE SCALE GENOMIC DNA]</scope>
    <source>
        <strain evidence="1 2">DSM 43146</strain>
    </source>
</reference>
<name>A0A2T0JLE1_9ACTN</name>
<evidence type="ECO:0000313" key="2">
    <source>
        <dbReference type="Proteomes" id="UP000239415"/>
    </source>
</evidence>